<dbReference type="SUPFAM" id="SSF46626">
    <property type="entry name" value="Cytochrome c"/>
    <property type="match status" value="1"/>
</dbReference>
<dbReference type="InterPro" id="IPR011041">
    <property type="entry name" value="Quinoprot_gluc/sorb_DH_b-prop"/>
</dbReference>
<name>A0A4Q1C7I1_9BACT</name>
<keyword evidence="8" id="KW-1185">Reference proteome</keyword>
<dbReference type="EMBL" id="SDHX01000001">
    <property type="protein sequence ID" value="RXK54873.1"/>
    <property type="molecule type" value="Genomic_DNA"/>
</dbReference>
<evidence type="ECO:0000313" key="7">
    <source>
        <dbReference type="EMBL" id="RXK54873.1"/>
    </source>
</evidence>
<dbReference type="InterPro" id="IPR016024">
    <property type="entry name" value="ARM-type_fold"/>
</dbReference>
<dbReference type="Gene3D" id="1.10.760.10">
    <property type="entry name" value="Cytochrome c-like domain"/>
    <property type="match status" value="1"/>
</dbReference>
<evidence type="ECO:0000313" key="8">
    <source>
        <dbReference type="Proteomes" id="UP000290218"/>
    </source>
</evidence>
<feature type="chain" id="PRO_5020953881" evidence="5">
    <location>
        <begin position="25"/>
        <end position="1134"/>
    </location>
</feature>
<dbReference type="NCBIfam" id="TIGR02604">
    <property type="entry name" value="Piru_Ver_Nterm"/>
    <property type="match status" value="1"/>
</dbReference>
<proteinExistence type="predicted"/>
<dbReference type="PANTHER" id="PTHR33546">
    <property type="entry name" value="LARGE, MULTIFUNCTIONAL SECRETED PROTEIN-RELATED"/>
    <property type="match status" value="1"/>
</dbReference>
<evidence type="ECO:0000256" key="2">
    <source>
        <dbReference type="ARBA" id="ARBA00022723"/>
    </source>
</evidence>
<dbReference type="Pfam" id="PF23500">
    <property type="entry name" value="DUF7133"/>
    <property type="match status" value="1"/>
</dbReference>
<dbReference type="RefSeq" id="WP_129046237.1">
    <property type="nucleotide sequence ID" value="NZ_SDHX01000001.1"/>
</dbReference>
<dbReference type="InterPro" id="IPR036909">
    <property type="entry name" value="Cyt_c-like_dom_sf"/>
</dbReference>
<dbReference type="InterPro" id="IPR009056">
    <property type="entry name" value="Cyt_c-like_dom"/>
</dbReference>
<dbReference type="SUPFAM" id="SSF48371">
    <property type="entry name" value="ARM repeat"/>
    <property type="match status" value="2"/>
</dbReference>
<dbReference type="PROSITE" id="PS51007">
    <property type="entry name" value="CYTC"/>
    <property type="match status" value="1"/>
</dbReference>
<dbReference type="InterPro" id="IPR013427">
    <property type="entry name" value="Haem-bd_dom_put"/>
</dbReference>
<feature type="signal peptide" evidence="5">
    <location>
        <begin position="1"/>
        <end position="24"/>
    </location>
</feature>
<protein>
    <submittedName>
        <fullName evidence="7">C-type cytochrome</fullName>
    </submittedName>
</protein>
<keyword evidence="3 4" id="KW-0408">Iron</keyword>
<evidence type="ECO:0000256" key="1">
    <source>
        <dbReference type="ARBA" id="ARBA00022617"/>
    </source>
</evidence>
<comment type="caution">
    <text evidence="7">The sequence shown here is derived from an EMBL/GenBank/DDBJ whole genome shotgun (WGS) entry which is preliminary data.</text>
</comment>
<keyword evidence="5" id="KW-0732">Signal</keyword>
<dbReference type="AlphaFoldDB" id="A0A4Q1C7I1"/>
<evidence type="ECO:0000259" key="6">
    <source>
        <dbReference type="PROSITE" id="PS51007"/>
    </source>
</evidence>
<feature type="domain" description="Cytochrome c" evidence="6">
    <location>
        <begin position="976"/>
        <end position="1114"/>
    </location>
</feature>
<organism evidence="7 8">
    <name type="scientific">Oleiharenicola lentus</name>
    <dbReference type="NCBI Taxonomy" id="2508720"/>
    <lineage>
        <taxon>Bacteria</taxon>
        <taxon>Pseudomonadati</taxon>
        <taxon>Verrucomicrobiota</taxon>
        <taxon>Opitutia</taxon>
        <taxon>Opitutales</taxon>
        <taxon>Opitutaceae</taxon>
        <taxon>Oleiharenicola</taxon>
    </lineage>
</organism>
<dbReference type="PANTHER" id="PTHR33546:SF1">
    <property type="entry name" value="LARGE, MULTIFUNCTIONAL SECRETED PROTEIN"/>
    <property type="match status" value="1"/>
</dbReference>
<dbReference type="GO" id="GO:0009055">
    <property type="term" value="F:electron transfer activity"/>
    <property type="evidence" value="ECO:0007669"/>
    <property type="project" value="InterPro"/>
</dbReference>
<gene>
    <name evidence="7" type="ORF">ESB00_02965</name>
</gene>
<accession>A0A4Q1C7I1</accession>
<reference evidence="7 8" key="1">
    <citation type="submission" date="2019-01" db="EMBL/GenBank/DDBJ databases">
        <title>Lacunisphaera sp. strain TWA-58.</title>
        <authorList>
            <person name="Chen W.-M."/>
        </authorList>
    </citation>
    <scope>NUCLEOTIDE SEQUENCE [LARGE SCALE GENOMIC DNA]</scope>
    <source>
        <strain evidence="7 8">TWA-58</strain>
    </source>
</reference>
<dbReference type="Proteomes" id="UP000290218">
    <property type="component" value="Unassembled WGS sequence"/>
</dbReference>
<evidence type="ECO:0000256" key="3">
    <source>
        <dbReference type="ARBA" id="ARBA00023004"/>
    </source>
</evidence>
<dbReference type="NCBIfam" id="TIGR02603">
    <property type="entry name" value="CxxCH_TIGR02603"/>
    <property type="match status" value="1"/>
</dbReference>
<evidence type="ECO:0000256" key="4">
    <source>
        <dbReference type="PROSITE-ProRule" id="PRU00433"/>
    </source>
</evidence>
<dbReference type="InterPro" id="IPR011989">
    <property type="entry name" value="ARM-like"/>
</dbReference>
<dbReference type="OrthoDB" id="9770043at2"/>
<dbReference type="Gene3D" id="1.25.10.10">
    <property type="entry name" value="Leucine-rich Repeat Variant"/>
    <property type="match status" value="1"/>
</dbReference>
<dbReference type="InterPro" id="IPR055557">
    <property type="entry name" value="DUF7133"/>
</dbReference>
<dbReference type="SMART" id="SM00567">
    <property type="entry name" value="EZ_HEAT"/>
    <property type="match status" value="4"/>
</dbReference>
<keyword evidence="1 4" id="KW-0349">Heme</keyword>
<evidence type="ECO:0000256" key="5">
    <source>
        <dbReference type="SAM" id="SignalP"/>
    </source>
</evidence>
<dbReference type="GO" id="GO:0020037">
    <property type="term" value="F:heme binding"/>
    <property type="evidence" value="ECO:0007669"/>
    <property type="project" value="InterPro"/>
</dbReference>
<dbReference type="InterPro" id="IPR013428">
    <property type="entry name" value="Membrane-bound_put_N"/>
</dbReference>
<dbReference type="InterPro" id="IPR011042">
    <property type="entry name" value="6-blade_b-propeller_TolB-like"/>
</dbReference>
<dbReference type="Pfam" id="PF13646">
    <property type="entry name" value="HEAT_2"/>
    <property type="match status" value="1"/>
</dbReference>
<keyword evidence="2 4" id="KW-0479">Metal-binding</keyword>
<dbReference type="InterPro" id="IPR004155">
    <property type="entry name" value="PBS_lyase_HEAT"/>
</dbReference>
<dbReference type="Gene3D" id="2.120.10.30">
    <property type="entry name" value="TolB, C-terminal domain"/>
    <property type="match status" value="1"/>
</dbReference>
<sequence length="1134" mass="120627">MLLRYSRPAVSLLAALTFSLNLAAAENTGPAVARGKLSDDERLTTAVIDPASDEGRAALGRMKLPAGLTAHLWAAEPILANPVAFALDEQGRVFVSETYRYGSSTLDIRGYMWMLEDDLANRDQKDWLASIERNFGKAGLAELSKESERVRLIEDTDGDGTADKSSVYAEDFRGPLDGVASGVLPYRGEVWFTNIPSLWKLTGKDKAEKREEVLRGFGVRFNYTGHDLHGLTLGPDGRIYFSIGDRGTAVTNKEGAYVHVPDTGAVFRCWPDGSGFEVFATGLRNPQSLAFNEYGDLFTGDNDSDQGDEERLVHVVEGGDSGWRVGYQFNPRGNAGPWNSEKLWHPRHAGQPAYLLPPLVNIEDGPSGIAYHPGTGLTPDYAGQLFITHFKGAISNSGIFTYKMKPSGASYAVEAAAPFLLGALPTDVRFGPDGKLYYSDWAEGWPKSKRGRIYSIFDPKLADSPELKAVKMLIASNFTKKTNEELATLLAHPDWRVRLEAQYSLAERGTAALALFNQAATGSSDLARRHAVWGLGQIARNDPAALAALRPLLTHADAEVRAQAAKTLGDLHDAASADALVAALAADAPRVRFHSAEALAKLKHAAAVSALLAAVRANDDADAYLRHAYVMGLAGCATSEQLAALATDDSAAVRLAAVLALRRQQSPAITAFLADQDAYVAKEAALAINDAPIAAAYPALAARLGQTREEVVGLRALNAHFRLGTPENAAALASFAASGAAASLREEALELLALWPKPPARDRVVGVFRPTADKTRPTEVAVAALTPILPGLFGASTPDNVQLATIDAIKTLGLKNAAEVLANVVADRAQSATVRVAALKSLDSLAPDFVAASAESAATSDLPELRLAALPIVTRLHPDSAVTRLGALIESGTALEQQTAFRALAEVKDPKADDILFAQLDRLKAGQIAPAAQLDLLDAAAQREDARIKQALADREAALAQDPDPLAPYRVALEGGDARKAIRIVRGNPVVQCIRCHRVDEGGGGDAGPHLAGIGARVSREYLLESLIKPSAKIAAGFEIVSVTRTNGESVVGTLLSRDASGLKLKVGDNDTVTLPAAEVKSVESAPSGMPEVVAYVLTKSEIRDVVAYLATLTQPVKSREQLPLRALRKAGDN</sequence>
<dbReference type="GO" id="GO:0046872">
    <property type="term" value="F:metal ion binding"/>
    <property type="evidence" value="ECO:0007669"/>
    <property type="project" value="UniProtKB-KW"/>
</dbReference>
<dbReference type="SUPFAM" id="SSF50952">
    <property type="entry name" value="Soluble quinoprotein glucose dehydrogenase"/>
    <property type="match status" value="1"/>
</dbReference>